<accession>A0AAD0XA10</accession>
<proteinExistence type="predicted"/>
<evidence type="ECO:0000313" key="2">
    <source>
        <dbReference type="EMBL" id="AYJ81204.1"/>
    </source>
</evidence>
<keyword evidence="1" id="KW-0472">Membrane</keyword>
<protein>
    <submittedName>
        <fullName evidence="2">Uncharacterized protein</fullName>
    </submittedName>
</protein>
<evidence type="ECO:0000256" key="1">
    <source>
        <dbReference type="SAM" id="Phobius"/>
    </source>
</evidence>
<organism evidence="2 3">
    <name type="scientific">Aliarcobacter cryaerophilus ATCC 43158</name>
    <dbReference type="NCBI Taxonomy" id="1032070"/>
    <lineage>
        <taxon>Bacteria</taxon>
        <taxon>Pseudomonadati</taxon>
        <taxon>Campylobacterota</taxon>
        <taxon>Epsilonproteobacteria</taxon>
        <taxon>Campylobacterales</taxon>
        <taxon>Arcobacteraceae</taxon>
        <taxon>Aliarcobacter</taxon>
    </lineage>
</organism>
<dbReference type="AlphaFoldDB" id="A0AAD0XA10"/>
<feature type="transmembrane region" description="Helical" evidence="1">
    <location>
        <begin position="6"/>
        <end position="24"/>
    </location>
</feature>
<name>A0AAD0XA10_9BACT</name>
<dbReference type="EMBL" id="CP032824">
    <property type="protein sequence ID" value="AYJ81204.1"/>
    <property type="molecule type" value="Genomic_DNA"/>
</dbReference>
<reference evidence="2 3" key="1">
    <citation type="submission" date="2018-10" db="EMBL/GenBank/DDBJ databases">
        <title>Complete genome sequences of Arcobacter cryaerophilus strains ATCC 43158 and ATCC 49615.</title>
        <authorList>
            <person name="Miller W.G."/>
            <person name="Yee E."/>
            <person name="Bono J.L."/>
        </authorList>
    </citation>
    <scope>NUCLEOTIDE SEQUENCE [LARGE SCALE GENOMIC DNA]</scope>
    <source>
        <strain evidence="2 3">ATCC 43158</strain>
        <plasmid evidence="3">pacry43158</plasmid>
    </source>
</reference>
<dbReference type="KEGG" id="acre:ACRYA_a0079"/>
<keyword evidence="1" id="KW-1133">Transmembrane helix</keyword>
<dbReference type="Proteomes" id="UP000273809">
    <property type="component" value="Plasmid pACRY43158"/>
</dbReference>
<keyword evidence="2" id="KW-0614">Plasmid</keyword>
<dbReference type="RefSeq" id="WP_121443320.1">
    <property type="nucleotide sequence ID" value="NZ_CP021073.1"/>
</dbReference>
<geneLocation type="plasmid" evidence="3">
    <name>pacry43158</name>
</geneLocation>
<keyword evidence="1" id="KW-0812">Transmembrane</keyword>
<dbReference type="GeneID" id="39475580"/>
<sequence length="131" mass="15542">MNRINPLYVVVLSIVLVIISFIYLSNEKVFYNTKVEQLNELEIKFKEYYEVSTYWKNEKYVKETIDHILSSSSFSNENINKVVTKEHIKLKLESSSEQTLDTFLNMILNKQLIINKLELKRDSIYLEVGLR</sequence>
<gene>
    <name evidence="2" type="ORF">ACRYA_a0079</name>
</gene>
<evidence type="ECO:0000313" key="3">
    <source>
        <dbReference type="Proteomes" id="UP000273809"/>
    </source>
</evidence>